<comment type="caution">
    <text evidence="1">The sequence shown here is derived from an EMBL/GenBank/DDBJ whole genome shotgun (WGS) entry which is preliminary data.</text>
</comment>
<dbReference type="AlphaFoldDB" id="A0A4U6BKX1"/>
<dbReference type="InterPro" id="IPR011200">
    <property type="entry name" value="UCP012608"/>
</dbReference>
<protein>
    <submittedName>
        <fullName evidence="1">DUF2332 domain-containing protein</fullName>
    </submittedName>
</protein>
<proteinExistence type="predicted"/>
<name>A0A4U6BKX1_9BRAD</name>
<keyword evidence="2" id="KW-1185">Reference proteome</keyword>
<evidence type="ECO:0000313" key="1">
    <source>
        <dbReference type="EMBL" id="TKT70451.1"/>
    </source>
</evidence>
<sequence>MVVFETSAHYYRFFANESRRGGSPLYERLSLGIAESPELQRLAAGRKRGQPAANLIFGAVQYLLLGDIDDPLKDYYPSLGGKRAADDRAFDLFSAFCSAHEAELAEIISKRATNTNEVGRSALLLPAFDLLARETGTPLGLVEIGSSAGLNLNFDRYGYRYTDEKGTSRLERWTDAQFVLSCVLEGSAIPPLRQFPPPVGSRVGLELYPTDGRDANEQRWLKALVWPERLDRLAKLDGALKVIVAHPPRIRGGDAVANLASALAEIPSNQTPCVYHTIMGYQLNGDQHTSINNTLFAASKTKPVWRITVEGEVAHSNPTETFNPLKVNRYFNGERRVITLAVCDPHGLSMEWKQA</sequence>
<accession>A0A4U6BKX1</accession>
<dbReference type="Pfam" id="PF10094">
    <property type="entry name" value="DUF2332"/>
    <property type="match status" value="1"/>
</dbReference>
<evidence type="ECO:0000313" key="2">
    <source>
        <dbReference type="Proteomes" id="UP000034832"/>
    </source>
</evidence>
<reference evidence="1" key="1">
    <citation type="submission" date="2019-04" db="EMBL/GenBank/DDBJ databases">
        <title>Whole genome sequencing of cave bacteria.</title>
        <authorList>
            <person name="Gan H.M."/>
            <person name="Barton H."/>
            <person name="Savka M.A."/>
        </authorList>
    </citation>
    <scope>NUCLEOTIDE SEQUENCE [LARGE SCALE GENOMIC DNA]</scope>
    <source>
        <strain evidence="1">LC387</strain>
    </source>
</reference>
<dbReference type="RefSeq" id="WP_083992654.1">
    <property type="nucleotide sequence ID" value="NZ_LBIA02000001.1"/>
</dbReference>
<dbReference type="OrthoDB" id="7666987at2"/>
<organism evidence="1 2">
    <name type="scientific">Afipia massiliensis</name>
    <dbReference type="NCBI Taxonomy" id="211460"/>
    <lineage>
        <taxon>Bacteria</taxon>
        <taxon>Pseudomonadati</taxon>
        <taxon>Pseudomonadota</taxon>
        <taxon>Alphaproteobacteria</taxon>
        <taxon>Hyphomicrobiales</taxon>
        <taxon>Nitrobacteraceae</taxon>
        <taxon>Afipia</taxon>
    </lineage>
</organism>
<dbReference type="Proteomes" id="UP000034832">
    <property type="component" value="Unassembled WGS sequence"/>
</dbReference>
<dbReference type="EMBL" id="LBIA02000001">
    <property type="protein sequence ID" value="TKT70451.1"/>
    <property type="molecule type" value="Genomic_DNA"/>
</dbReference>
<gene>
    <name evidence="1" type="ORF">YH63_002925</name>
</gene>